<dbReference type="SUPFAM" id="SSF52172">
    <property type="entry name" value="CheY-like"/>
    <property type="match status" value="1"/>
</dbReference>
<keyword evidence="4" id="KW-0902">Two-component regulatory system</keyword>
<comment type="caution">
    <text evidence="11">The sequence shown here is derived from an EMBL/GenBank/DDBJ whole genome shotgun (WGS) entry which is preliminary data.</text>
</comment>
<dbReference type="PANTHER" id="PTHR45526">
    <property type="entry name" value="TRANSCRIPTIONAL REGULATORY PROTEIN DPIA"/>
    <property type="match status" value="1"/>
</dbReference>
<comment type="subcellular location">
    <subcellularLocation>
        <location evidence="1">Cytoplasm</location>
    </subcellularLocation>
</comment>
<dbReference type="InterPro" id="IPR024187">
    <property type="entry name" value="Sig_transdc_resp-reg_cit/mal"/>
</dbReference>
<dbReference type="Gene3D" id="3.40.50.2300">
    <property type="match status" value="1"/>
</dbReference>
<sequence length="227" mass="25710">MIKIAIAEDDFRVAGIHEQFLSKTEGLEVAGKGMNGEETLKLLNEKEVDLLLLDIYMPDILGIDLLPELRKSHPSLDIIVITAATDIEMVKNSLGYGVFDYIIKPLKMERFMETIEKYKHKRHLLASKPDVNQEEVDQLLMSKSPKSKQDSDQELPKGIDPLSLEKVKKIMLHENKGATAEEIGEKMGASRTTARRYLEYLTSTGEVNAELEYGIVGRPERIYKSFD</sequence>
<keyword evidence="6" id="KW-0238">DNA-binding</keyword>
<evidence type="ECO:0000256" key="8">
    <source>
        <dbReference type="ARBA" id="ARBA00023163"/>
    </source>
</evidence>
<proteinExistence type="predicted"/>
<evidence type="ECO:0000256" key="3">
    <source>
        <dbReference type="ARBA" id="ARBA00022553"/>
    </source>
</evidence>
<evidence type="ECO:0000256" key="5">
    <source>
        <dbReference type="ARBA" id="ARBA00023015"/>
    </source>
</evidence>
<evidence type="ECO:0000256" key="2">
    <source>
        <dbReference type="ARBA" id="ARBA00022490"/>
    </source>
</evidence>
<dbReference type="Pfam" id="PF20714">
    <property type="entry name" value="HTH_64"/>
    <property type="match status" value="1"/>
</dbReference>
<keyword evidence="5" id="KW-0805">Transcription regulation</keyword>
<feature type="domain" description="Response regulatory" evidence="10">
    <location>
        <begin position="3"/>
        <end position="119"/>
    </location>
</feature>
<name>A0A4Y9AFW2_9BACI</name>
<evidence type="ECO:0000259" key="10">
    <source>
        <dbReference type="PROSITE" id="PS50110"/>
    </source>
</evidence>
<evidence type="ECO:0000313" key="12">
    <source>
        <dbReference type="Proteomes" id="UP000298484"/>
    </source>
</evidence>
<keyword evidence="3 9" id="KW-0597">Phosphoprotein</keyword>
<dbReference type="PIRSF" id="PIRSF006171">
    <property type="entry name" value="RR_citrat_malat"/>
    <property type="match status" value="1"/>
</dbReference>
<dbReference type="InterPro" id="IPR001789">
    <property type="entry name" value="Sig_transdc_resp-reg_receiver"/>
</dbReference>
<dbReference type="InterPro" id="IPR048714">
    <property type="entry name" value="DpiA-like_HTH"/>
</dbReference>
<dbReference type="EMBL" id="SRHY01000008">
    <property type="protein sequence ID" value="TFJ93264.1"/>
    <property type="molecule type" value="Genomic_DNA"/>
</dbReference>
<dbReference type="AlphaFoldDB" id="A0A4Y9AFW2"/>
<evidence type="ECO:0000256" key="6">
    <source>
        <dbReference type="ARBA" id="ARBA00023125"/>
    </source>
</evidence>
<dbReference type="SUPFAM" id="SSF46785">
    <property type="entry name" value="Winged helix' DNA-binding domain"/>
    <property type="match status" value="1"/>
</dbReference>
<dbReference type="Proteomes" id="UP000298484">
    <property type="component" value="Unassembled WGS sequence"/>
</dbReference>
<feature type="modified residue" description="4-aspartylphosphate" evidence="9">
    <location>
        <position position="54"/>
    </location>
</feature>
<evidence type="ECO:0000256" key="9">
    <source>
        <dbReference type="PROSITE-ProRule" id="PRU00169"/>
    </source>
</evidence>
<dbReference type="GO" id="GO:0000156">
    <property type="term" value="F:phosphorelay response regulator activity"/>
    <property type="evidence" value="ECO:0007669"/>
    <property type="project" value="TreeGrafter"/>
</dbReference>
<reference evidence="11 12" key="1">
    <citation type="submission" date="2019-03" db="EMBL/GenBank/DDBJ databases">
        <title>Genome sequence of Lentibacillus salicampi ATCC BAA-719.</title>
        <authorList>
            <person name="Maclea K.S."/>
            <person name="Simoes Junior M."/>
        </authorList>
    </citation>
    <scope>NUCLEOTIDE SEQUENCE [LARGE SCALE GENOMIC DNA]</scope>
    <source>
        <strain evidence="11 12">ATCC BAA-719</strain>
    </source>
</reference>
<keyword evidence="2" id="KW-0963">Cytoplasm</keyword>
<organism evidence="11 12">
    <name type="scientific">Lentibacillus salicampi</name>
    <dbReference type="NCBI Taxonomy" id="175306"/>
    <lineage>
        <taxon>Bacteria</taxon>
        <taxon>Bacillati</taxon>
        <taxon>Bacillota</taxon>
        <taxon>Bacilli</taxon>
        <taxon>Bacillales</taxon>
        <taxon>Bacillaceae</taxon>
        <taxon>Lentibacillus</taxon>
    </lineage>
</organism>
<dbReference type="PANTHER" id="PTHR45526:SF6">
    <property type="entry name" value="TRANSCRIPTIONAL REGULATORY PROTEIN CITT"/>
    <property type="match status" value="1"/>
</dbReference>
<dbReference type="GO" id="GO:0003700">
    <property type="term" value="F:DNA-binding transcription factor activity"/>
    <property type="evidence" value="ECO:0007669"/>
    <property type="project" value="InterPro"/>
</dbReference>
<keyword evidence="8" id="KW-0804">Transcription</keyword>
<evidence type="ECO:0000256" key="1">
    <source>
        <dbReference type="ARBA" id="ARBA00004496"/>
    </source>
</evidence>
<dbReference type="InterPro" id="IPR011006">
    <property type="entry name" value="CheY-like_superfamily"/>
</dbReference>
<keyword evidence="7" id="KW-0010">Activator</keyword>
<protein>
    <submittedName>
        <fullName evidence="11">Response regulator</fullName>
    </submittedName>
</protein>
<dbReference type="InterPro" id="IPR051271">
    <property type="entry name" value="2C-system_Tx_regulators"/>
</dbReference>
<dbReference type="InterPro" id="IPR036390">
    <property type="entry name" value="WH_DNA-bd_sf"/>
</dbReference>
<accession>A0A4Y9AFW2</accession>
<gene>
    <name evidence="11" type="ORF">E4U82_07995</name>
</gene>
<dbReference type="GO" id="GO:0003677">
    <property type="term" value="F:DNA binding"/>
    <property type="evidence" value="ECO:0007669"/>
    <property type="project" value="UniProtKB-KW"/>
</dbReference>
<evidence type="ECO:0000256" key="4">
    <source>
        <dbReference type="ARBA" id="ARBA00023012"/>
    </source>
</evidence>
<evidence type="ECO:0000313" key="11">
    <source>
        <dbReference type="EMBL" id="TFJ93264.1"/>
    </source>
</evidence>
<dbReference type="SMART" id="SM00448">
    <property type="entry name" value="REC"/>
    <property type="match status" value="1"/>
</dbReference>
<dbReference type="GO" id="GO:0005737">
    <property type="term" value="C:cytoplasm"/>
    <property type="evidence" value="ECO:0007669"/>
    <property type="project" value="UniProtKB-SubCell"/>
</dbReference>
<evidence type="ECO:0000256" key="7">
    <source>
        <dbReference type="ARBA" id="ARBA00023159"/>
    </source>
</evidence>
<dbReference type="Pfam" id="PF00072">
    <property type="entry name" value="Response_reg"/>
    <property type="match status" value="1"/>
</dbReference>
<dbReference type="OrthoDB" id="9759232at2"/>
<dbReference type="RefSeq" id="WP_135109674.1">
    <property type="nucleotide sequence ID" value="NZ_SRHY01000008.1"/>
</dbReference>
<keyword evidence="12" id="KW-1185">Reference proteome</keyword>
<dbReference type="PROSITE" id="PS50110">
    <property type="entry name" value="RESPONSE_REGULATORY"/>
    <property type="match status" value="1"/>
</dbReference>
<dbReference type="CDD" id="cd19925">
    <property type="entry name" value="REC_citrate_TCS"/>
    <property type="match status" value="1"/>
</dbReference>